<proteinExistence type="predicted"/>
<dbReference type="RefSeq" id="WP_205309422.1">
    <property type="nucleotide sequence ID" value="NZ_JAERPS020000002.1"/>
</dbReference>
<dbReference type="CDD" id="cd12797">
    <property type="entry name" value="M23_peptidase"/>
    <property type="match status" value="1"/>
</dbReference>
<evidence type="ECO:0000313" key="5">
    <source>
        <dbReference type="Proteomes" id="UP000663814"/>
    </source>
</evidence>
<keyword evidence="1" id="KW-0175">Coiled coil</keyword>
<evidence type="ECO:0000313" key="4">
    <source>
        <dbReference type="EMBL" id="MBZ9611240.1"/>
    </source>
</evidence>
<dbReference type="InterPro" id="IPR050570">
    <property type="entry name" value="Cell_wall_metabolism_enzyme"/>
</dbReference>
<evidence type="ECO:0000259" key="3">
    <source>
        <dbReference type="Pfam" id="PF01551"/>
    </source>
</evidence>
<dbReference type="Proteomes" id="UP000663814">
    <property type="component" value="Unassembled WGS sequence"/>
</dbReference>
<dbReference type="InterPro" id="IPR016047">
    <property type="entry name" value="M23ase_b-sheet_dom"/>
</dbReference>
<dbReference type="PANTHER" id="PTHR21666">
    <property type="entry name" value="PEPTIDASE-RELATED"/>
    <property type="match status" value="1"/>
</dbReference>
<dbReference type="Pfam" id="PF01551">
    <property type="entry name" value="Peptidase_M23"/>
    <property type="match status" value="1"/>
</dbReference>
<feature type="coiled-coil region" evidence="1">
    <location>
        <begin position="220"/>
        <end position="247"/>
    </location>
</feature>
<protein>
    <submittedName>
        <fullName evidence="4">Peptidoglycan DD-metalloendopeptidase family protein</fullName>
    </submittedName>
</protein>
<feature type="chain" id="PRO_5046308639" evidence="2">
    <location>
        <begin position="27"/>
        <end position="381"/>
    </location>
</feature>
<dbReference type="Gene3D" id="2.70.70.10">
    <property type="entry name" value="Glucose Permease (Domain IIA)"/>
    <property type="match status" value="1"/>
</dbReference>
<feature type="domain" description="M23ase beta-sheet core" evidence="3">
    <location>
        <begin position="279"/>
        <end position="372"/>
    </location>
</feature>
<dbReference type="EMBL" id="JAERPS020000002">
    <property type="protein sequence ID" value="MBZ9611240.1"/>
    <property type="molecule type" value="Genomic_DNA"/>
</dbReference>
<sequence length="381" mass="42945">MSTLSTTKKFQQCCWLLLLLLPGAFAQQAQQEQLADVKQQIQLTEQEVKQQRAQLEQAETMLQRSDRALAQASAEVNDSKLQHKKLVDEQQKLLAEQTALEHRLQQQQTALAAQLKSAYSIGQHDYSRMLLNQQDAGKLERVLTYYQYFNRARIKQLAELNHTITQLQQVLEQLTQQQQQVAATLETLQTQQKQLVVAKSQQQQAVAKLQIMLKTQGRQLDYLRQNENSLLAKLDELNRLAQQARELLGLGQDKGKLIWPLSGSLLQRFGDNRQGGMPSRGIIIQSNEGEAVKSIADGQVIYADWLKGYGWVIVLDHGVGFMSLYGHNQNLLKKPGARINAGEAIALAGMSGGQSVAGLYFEIRNKGEAVNPLQWLRQKPR</sequence>
<keyword evidence="5" id="KW-1185">Reference proteome</keyword>
<gene>
    <name evidence="4" type="ORF">I4W93_006485</name>
</gene>
<keyword evidence="2" id="KW-0732">Signal</keyword>
<reference evidence="4 5" key="2">
    <citation type="submission" date="2021-08" db="EMBL/GenBank/DDBJ databases">
        <title>Rheinheimera aquimaris sp. nov., isolated from seawater of the East Sea in Korea.</title>
        <authorList>
            <person name="Kim K.H."/>
            <person name="Wenting R."/>
            <person name="Kim K.R."/>
            <person name="Jeon C.O."/>
        </authorList>
    </citation>
    <scope>NUCLEOTIDE SEQUENCE [LARGE SCALE GENOMIC DNA]</scope>
    <source>
        <strain evidence="4 5">MA-13</strain>
    </source>
</reference>
<comment type="caution">
    <text evidence="4">The sequence shown here is derived from an EMBL/GenBank/DDBJ whole genome shotgun (WGS) entry which is preliminary data.</text>
</comment>
<dbReference type="SUPFAM" id="SSF51261">
    <property type="entry name" value="Duplicated hybrid motif"/>
    <property type="match status" value="1"/>
</dbReference>
<feature type="coiled-coil region" evidence="1">
    <location>
        <begin position="157"/>
        <end position="194"/>
    </location>
</feature>
<dbReference type="PANTHER" id="PTHR21666:SF270">
    <property type="entry name" value="MUREIN HYDROLASE ACTIVATOR ENVC"/>
    <property type="match status" value="1"/>
</dbReference>
<name>A0ABS7X7V1_9GAMM</name>
<feature type="coiled-coil region" evidence="1">
    <location>
        <begin position="27"/>
        <end position="89"/>
    </location>
</feature>
<accession>A0ABS7X7V1</accession>
<reference evidence="4 5" key="1">
    <citation type="submission" date="2020-12" db="EMBL/GenBank/DDBJ databases">
        <authorList>
            <person name="Ruan W."/>
            <person name="Khan S.A."/>
            <person name="Jeon C.O."/>
        </authorList>
    </citation>
    <scope>NUCLEOTIDE SEQUENCE [LARGE SCALE GENOMIC DNA]</scope>
    <source>
        <strain evidence="4 5">MA-13</strain>
    </source>
</reference>
<dbReference type="InterPro" id="IPR011055">
    <property type="entry name" value="Dup_hybrid_motif"/>
</dbReference>
<feature type="signal peptide" evidence="2">
    <location>
        <begin position="1"/>
        <end position="26"/>
    </location>
</feature>
<organism evidence="4 5">
    <name type="scientific">Rheinheimera maricola</name>
    <dbReference type="NCBI Taxonomy" id="2793282"/>
    <lineage>
        <taxon>Bacteria</taxon>
        <taxon>Pseudomonadati</taxon>
        <taxon>Pseudomonadota</taxon>
        <taxon>Gammaproteobacteria</taxon>
        <taxon>Chromatiales</taxon>
        <taxon>Chromatiaceae</taxon>
        <taxon>Rheinheimera</taxon>
    </lineage>
</organism>
<evidence type="ECO:0000256" key="1">
    <source>
        <dbReference type="SAM" id="Coils"/>
    </source>
</evidence>
<evidence type="ECO:0000256" key="2">
    <source>
        <dbReference type="SAM" id="SignalP"/>
    </source>
</evidence>